<keyword evidence="1" id="KW-1133">Transmembrane helix</keyword>
<feature type="transmembrane region" description="Helical" evidence="1">
    <location>
        <begin position="31"/>
        <end position="48"/>
    </location>
</feature>
<keyword evidence="1" id="KW-0472">Membrane</keyword>
<dbReference type="Proteomes" id="UP001233836">
    <property type="component" value="Unassembled WGS sequence"/>
</dbReference>
<gene>
    <name evidence="3" type="ORF">J2T19_001709</name>
</gene>
<comment type="caution">
    <text evidence="3">The sequence shown here is derived from an EMBL/GenBank/DDBJ whole genome shotgun (WGS) entry which is preliminary data.</text>
</comment>
<keyword evidence="1" id="KW-0812">Transmembrane</keyword>
<name>A0ABT9WB64_9BACL</name>
<dbReference type="RefSeq" id="WP_307214691.1">
    <property type="nucleotide sequence ID" value="NZ_JAUSTI010000004.1"/>
</dbReference>
<keyword evidence="4" id="KW-1185">Reference proteome</keyword>
<dbReference type="Pfam" id="PF14317">
    <property type="entry name" value="YcxB"/>
    <property type="match status" value="1"/>
</dbReference>
<evidence type="ECO:0000313" key="3">
    <source>
        <dbReference type="EMBL" id="MDQ0170267.1"/>
    </source>
</evidence>
<evidence type="ECO:0000259" key="2">
    <source>
        <dbReference type="Pfam" id="PF14317"/>
    </source>
</evidence>
<accession>A0ABT9WB64</accession>
<dbReference type="EMBL" id="JAUSTI010000004">
    <property type="protein sequence ID" value="MDQ0170267.1"/>
    <property type="molecule type" value="Genomic_DNA"/>
</dbReference>
<evidence type="ECO:0000256" key="1">
    <source>
        <dbReference type="SAM" id="Phobius"/>
    </source>
</evidence>
<proteinExistence type="predicted"/>
<reference evidence="3 4" key="1">
    <citation type="submission" date="2023-07" db="EMBL/GenBank/DDBJ databases">
        <title>Sorghum-associated microbial communities from plants grown in Nebraska, USA.</title>
        <authorList>
            <person name="Schachtman D."/>
        </authorList>
    </citation>
    <scope>NUCLEOTIDE SEQUENCE [LARGE SCALE GENOMIC DNA]</scope>
    <source>
        <strain evidence="3 4">DS1314</strain>
    </source>
</reference>
<feature type="transmembrane region" description="Helical" evidence="1">
    <location>
        <begin position="54"/>
        <end position="71"/>
    </location>
</feature>
<organism evidence="3 4">
    <name type="scientific">Paenibacillus tundrae</name>
    <dbReference type="NCBI Taxonomy" id="528187"/>
    <lineage>
        <taxon>Bacteria</taxon>
        <taxon>Bacillati</taxon>
        <taxon>Bacillota</taxon>
        <taxon>Bacilli</taxon>
        <taxon>Bacillales</taxon>
        <taxon>Paenibacillaceae</taxon>
        <taxon>Paenibacillus</taxon>
    </lineage>
</organism>
<sequence>MKLQFNLSFEDLIDLQKNVISKSKHHRKVKYILLSGFPISLLFLNLIFQTPVSLLTIGMILLWVIVFPTIYKKLTLSSTVRIMKKQNLSAVLGPTTMLLDEQGITRKTKNNQNFLAWDQFVVVREDEKHYYLYVSDVQGMIISKSALTDDRTKEAFQRYYDSYFVPLLEKQN</sequence>
<evidence type="ECO:0000313" key="4">
    <source>
        <dbReference type="Proteomes" id="UP001233836"/>
    </source>
</evidence>
<protein>
    <recommendedName>
        <fullName evidence="2">YcxB-like C-terminal domain-containing protein</fullName>
    </recommendedName>
</protein>
<feature type="domain" description="YcxB-like C-terminal" evidence="2">
    <location>
        <begin position="99"/>
        <end position="157"/>
    </location>
</feature>
<dbReference type="InterPro" id="IPR025588">
    <property type="entry name" value="YcxB-like_C"/>
</dbReference>